<dbReference type="KEGG" id="tab:CIG75_13765"/>
<sequence length="198" mass="22668">MMFDFEEIEEITKANMEHEGMAYLDALAVAIHIKISEWELDLGIEGWDEESIQSDIQAGYEQFLLELKRRGIQYDGRHSKLQEADDPFEVAESLMIDGPAIQGSIARDRRKHWYKITPSTSGNVKFEVIDLALGKSVMIHLTDSEGPTQLKFALNDPPKSKIVFSQYLTKGRIYFIEVYPNFIEQSLPITYTLVCSNE</sequence>
<dbReference type="Proteomes" id="UP000214688">
    <property type="component" value="Chromosome"/>
</dbReference>
<gene>
    <name evidence="1" type="ORF">CIG75_13765</name>
</gene>
<accession>A0A223D2Z6</accession>
<dbReference type="SUPFAM" id="SSF89260">
    <property type="entry name" value="Collagen-binding domain"/>
    <property type="match status" value="1"/>
</dbReference>
<keyword evidence="2" id="KW-1185">Reference proteome</keyword>
<protein>
    <submittedName>
        <fullName evidence="1">Uncharacterized protein</fullName>
    </submittedName>
</protein>
<dbReference type="AlphaFoldDB" id="A0A223D2Z6"/>
<name>A0A223D2Z6_9BACL</name>
<dbReference type="Gene3D" id="2.60.120.380">
    <property type="match status" value="1"/>
</dbReference>
<proteinExistence type="predicted"/>
<evidence type="ECO:0000313" key="1">
    <source>
        <dbReference type="EMBL" id="ASS75921.1"/>
    </source>
</evidence>
<organism evidence="1 2">
    <name type="scientific">Tumebacillus algifaecis</name>
    <dbReference type="NCBI Taxonomy" id="1214604"/>
    <lineage>
        <taxon>Bacteria</taxon>
        <taxon>Bacillati</taxon>
        <taxon>Bacillota</taxon>
        <taxon>Bacilli</taxon>
        <taxon>Bacillales</taxon>
        <taxon>Alicyclobacillaceae</taxon>
        <taxon>Tumebacillus</taxon>
    </lineage>
</organism>
<dbReference type="EMBL" id="CP022657">
    <property type="protein sequence ID" value="ASS75921.1"/>
    <property type="molecule type" value="Genomic_DNA"/>
</dbReference>
<reference evidence="1 2" key="1">
    <citation type="journal article" date="2015" name="Int. J. Syst. Evol. Microbiol.">
        <title>Tumebacillus algifaecis sp. nov., isolated from decomposing algal scum.</title>
        <authorList>
            <person name="Wu Y.F."/>
            <person name="Zhang B."/>
            <person name="Xing P."/>
            <person name="Wu Q.L."/>
            <person name="Liu S.J."/>
        </authorList>
    </citation>
    <scope>NUCLEOTIDE SEQUENCE [LARGE SCALE GENOMIC DNA]</scope>
    <source>
        <strain evidence="1 2">THMBR28</strain>
    </source>
</reference>
<evidence type="ECO:0000313" key="2">
    <source>
        <dbReference type="Proteomes" id="UP000214688"/>
    </source>
</evidence>